<dbReference type="Gene3D" id="3.20.20.120">
    <property type="entry name" value="Enolase-like C-terminal domain"/>
    <property type="match status" value="1"/>
</dbReference>
<dbReference type="SUPFAM" id="SSF51604">
    <property type="entry name" value="Enolase C-terminal domain-like"/>
    <property type="match status" value="1"/>
</dbReference>
<dbReference type="EMBL" id="LT629791">
    <property type="protein sequence ID" value="SDU59308.1"/>
    <property type="molecule type" value="Genomic_DNA"/>
</dbReference>
<dbReference type="InterPro" id="IPR029017">
    <property type="entry name" value="Enolase-like_N"/>
</dbReference>
<keyword evidence="2" id="KW-0479">Metal-binding</keyword>
<dbReference type="Pfam" id="PF13378">
    <property type="entry name" value="MR_MLE_C"/>
    <property type="match status" value="1"/>
</dbReference>
<dbReference type="GO" id="GO:0016836">
    <property type="term" value="F:hydro-lyase activity"/>
    <property type="evidence" value="ECO:0007669"/>
    <property type="project" value="TreeGrafter"/>
</dbReference>
<evidence type="ECO:0000313" key="6">
    <source>
        <dbReference type="Proteomes" id="UP000182977"/>
    </source>
</evidence>
<proteinExistence type="predicted"/>
<feature type="domain" description="Mandelate racemase/muconate lactonizing enzyme C-terminal" evidence="4">
    <location>
        <begin position="144"/>
        <end position="264"/>
    </location>
</feature>
<dbReference type="InterPro" id="IPR013342">
    <property type="entry name" value="Mandelate_racemase_C"/>
</dbReference>
<dbReference type="InterPro" id="IPR036849">
    <property type="entry name" value="Enolase-like_C_sf"/>
</dbReference>
<dbReference type="PANTHER" id="PTHR13794:SF58">
    <property type="entry name" value="MITOCHONDRIAL ENOLASE SUPERFAMILY MEMBER 1"/>
    <property type="match status" value="1"/>
</dbReference>
<keyword evidence="6" id="KW-1185">Reference proteome</keyword>
<evidence type="ECO:0000256" key="1">
    <source>
        <dbReference type="ARBA" id="ARBA00001946"/>
    </source>
</evidence>
<dbReference type="AlphaFoldDB" id="A0A1H2JT31"/>
<sequence length="406" mass="43623">MRITEVGTVLLTGPSSNDPWITFAKRTRTAGFVEVRTDAGLTGVGETYAGYFAPELIGPVVDYVRPILVGADTTDPRVLTTRMRQSLAYFARVGVGAAILSGVEAALWDLAGKAEGAPVHQLLGGARHDRLLAYATGGPSPWPPDQLKRKVDRYLELGFTAVKVASGYLDMDERRPVEAPGGPDGAAQVEVDKLELLRAHAGKDVGIMLDGHMGHRSGQARWDLQTATAVLTALGPYDLTFFEEPLPYRDPDQYAELTRVSPVPVAGGEQLSSYDEFLLWMSRDAFAVAQPDASWLGLSEFADVGRLAAERGAMVASHAWSAGGGVMQNLHAAFASPATLIVEIPPDAGELHTLLWGDNLVIEDGHVLRPEAPGLGVTLTDELKDRFPFQPGMEEFSSVPGKQLRS</sequence>
<reference evidence="6" key="1">
    <citation type="submission" date="2016-10" db="EMBL/GenBank/DDBJ databases">
        <authorList>
            <person name="Varghese N."/>
            <person name="Submissions S."/>
        </authorList>
    </citation>
    <scope>NUCLEOTIDE SEQUENCE [LARGE SCALE GENOMIC DNA]</scope>
    <source>
        <strain evidence="6">DSM 45079</strain>
    </source>
</reference>
<dbReference type="InterPro" id="IPR046945">
    <property type="entry name" value="RHMD-like"/>
</dbReference>
<dbReference type="Proteomes" id="UP000182977">
    <property type="component" value="Chromosome I"/>
</dbReference>
<dbReference type="Pfam" id="PF02746">
    <property type="entry name" value="MR_MLE_N"/>
    <property type="match status" value="1"/>
</dbReference>
<dbReference type="GO" id="GO:0000287">
    <property type="term" value="F:magnesium ion binding"/>
    <property type="evidence" value="ECO:0007669"/>
    <property type="project" value="TreeGrafter"/>
</dbReference>
<evidence type="ECO:0000259" key="4">
    <source>
        <dbReference type="SMART" id="SM00922"/>
    </source>
</evidence>
<dbReference type="CDD" id="cd03316">
    <property type="entry name" value="MR_like"/>
    <property type="match status" value="1"/>
</dbReference>
<dbReference type="SFLD" id="SFLDS00001">
    <property type="entry name" value="Enolase"/>
    <property type="match status" value="1"/>
</dbReference>
<organism evidence="5 6">
    <name type="scientific">Jiangella alkaliphila</name>
    <dbReference type="NCBI Taxonomy" id="419479"/>
    <lineage>
        <taxon>Bacteria</taxon>
        <taxon>Bacillati</taxon>
        <taxon>Actinomycetota</taxon>
        <taxon>Actinomycetes</taxon>
        <taxon>Jiangellales</taxon>
        <taxon>Jiangellaceae</taxon>
        <taxon>Jiangella</taxon>
    </lineage>
</organism>
<dbReference type="GO" id="GO:0016052">
    <property type="term" value="P:carbohydrate catabolic process"/>
    <property type="evidence" value="ECO:0007669"/>
    <property type="project" value="TreeGrafter"/>
</dbReference>
<dbReference type="Gene3D" id="3.30.390.10">
    <property type="entry name" value="Enolase-like, N-terminal domain"/>
    <property type="match status" value="1"/>
</dbReference>
<evidence type="ECO:0000313" key="5">
    <source>
        <dbReference type="EMBL" id="SDU59308.1"/>
    </source>
</evidence>
<dbReference type="InterPro" id="IPR029065">
    <property type="entry name" value="Enolase_C-like"/>
</dbReference>
<dbReference type="SUPFAM" id="SSF54826">
    <property type="entry name" value="Enolase N-terminal domain-like"/>
    <property type="match status" value="1"/>
</dbReference>
<dbReference type="InterPro" id="IPR013341">
    <property type="entry name" value="Mandelate_racemase_N_dom"/>
</dbReference>
<dbReference type="OrthoDB" id="9802699at2"/>
<gene>
    <name evidence="5" type="ORF">SAMN04488563_3023</name>
</gene>
<accession>A0A1H2JT31</accession>
<dbReference type="PANTHER" id="PTHR13794">
    <property type="entry name" value="ENOLASE SUPERFAMILY, MANDELATE RACEMASE"/>
    <property type="match status" value="1"/>
</dbReference>
<dbReference type="SFLD" id="SFLDG00179">
    <property type="entry name" value="mandelate_racemase"/>
    <property type="match status" value="1"/>
</dbReference>
<name>A0A1H2JT31_9ACTN</name>
<protein>
    <submittedName>
        <fullName evidence="5">L-alanine-DL-glutamate epimerase</fullName>
    </submittedName>
</protein>
<dbReference type="STRING" id="419479.SAMN04488563_3023"/>
<dbReference type="SMART" id="SM00922">
    <property type="entry name" value="MR_MLE"/>
    <property type="match status" value="1"/>
</dbReference>
<evidence type="ECO:0000256" key="2">
    <source>
        <dbReference type="ARBA" id="ARBA00022723"/>
    </source>
</evidence>
<comment type="cofactor">
    <cofactor evidence="1">
        <name>Mg(2+)</name>
        <dbReference type="ChEBI" id="CHEBI:18420"/>
    </cofactor>
</comment>
<evidence type="ECO:0000256" key="3">
    <source>
        <dbReference type="ARBA" id="ARBA00022842"/>
    </source>
</evidence>
<dbReference type="RefSeq" id="WP_046767314.1">
    <property type="nucleotide sequence ID" value="NZ_KQ061221.1"/>
</dbReference>
<keyword evidence="3" id="KW-0460">Magnesium</keyword>